<protein>
    <recommendedName>
        <fullName evidence="1">Cellulose-binding Sde182 nucleoside hydrolase-like domain-containing protein</fullName>
    </recommendedName>
</protein>
<proteinExistence type="predicted"/>
<comment type="caution">
    <text evidence="2">The sequence shown here is derived from an EMBL/GenBank/DDBJ whole genome shotgun (WGS) entry which is preliminary data.</text>
</comment>
<dbReference type="InterPro" id="IPR011483">
    <property type="entry name" value="Sde182_NH-like"/>
</dbReference>
<evidence type="ECO:0000259" key="1">
    <source>
        <dbReference type="Pfam" id="PF07632"/>
    </source>
</evidence>
<sequence>DKFGLYDPLVKARLLVHTDIGNEADDQQSVVRLLTYANEIDIEGLVTCTSMWQRNTLRRDLIEEIIEAYRGEPRNNLMKHTGDYYPTRDELFAILKDGSKEYGMEGVGLGKGTEGSEWTIKVIDKDDP</sequence>
<gene>
    <name evidence="2" type="ORF">S01H4_64144</name>
</gene>
<organism evidence="2">
    <name type="scientific">marine sediment metagenome</name>
    <dbReference type="NCBI Taxonomy" id="412755"/>
    <lineage>
        <taxon>unclassified sequences</taxon>
        <taxon>metagenomes</taxon>
        <taxon>ecological metagenomes</taxon>
    </lineage>
</organism>
<dbReference type="Pfam" id="PF07632">
    <property type="entry name" value="Sde182_NH-like"/>
    <property type="match status" value="1"/>
</dbReference>
<name>X1CHK0_9ZZZZ</name>
<evidence type="ECO:0000313" key="2">
    <source>
        <dbReference type="EMBL" id="GAH07796.1"/>
    </source>
</evidence>
<feature type="non-terminal residue" evidence="2">
    <location>
        <position position="1"/>
    </location>
</feature>
<dbReference type="AlphaFoldDB" id="X1CHK0"/>
<dbReference type="GO" id="GO:0016799">
    <property type="term" value="F:hydrolase activity, hydrolyzing N-glycosyl compounds"/>
    <property type="evidence" value="ECO:0007669"/>
    <property type="project" value="InterPro"/>
</dbReference>
<feature type="domain" description="Cellulose-binding Sde182 nucleoside hydrolase-like" evidence="1">
    <location>
        <begin position="13"/>
        <end position="127"/>
    </location>
</feature>
<feature type="non-terminal residue" evidence="2">
    <location>
        <position position="128"/>
    </location>
</feature>
<dbReference type="InterPro" id="IPR036452">
    <property type="entry name" value="Ribo_hydro-like"/>
</dbReference>
<reference evidence="2" key="1">
    <citation type="journal article" date="2014" name="Front. Microbiol.">
        <title>High frequency of phylogenetically diverse reductive dehalogenase-homologous genes in deep subseafloor sedimentary metagenomes.</title>
        <authorList>
            <person name="Kawai M."/>
            <person name="Futagami T."/>
            <person name="Toyoda A."/>
            <person name="Takaki Y."/>
            <person name="Nishi S."/>
            <person name="Hori S."/>
            <person name="Arai W."/>
            <person name="Tsubouchi T."/>
            <person name="Morono Y."/>
            <person name="Uchiyama I."/>
            <person name="Ito T."/>
            <person name="Fujiyama A."/>
            <person name="Inagaki F."/>
            <person name="Takami H."/>
        </authorList>
    </citation>
    <scope>NUCLEOTIDE SEQUENCE</scope>
    <source>
        <strain evidence="2">Expedition CK06-06</strain>
    </source>
</reference>
<dbReference type="Gene3D" id="3.90.245.10">
    <property type="entry name" value="Ribonucleoside hydrolase-like"/>
    <property type="match status" value="1"/>
</dbReference>
<dbReference type="EMBL" id="BART01038810">
    <property type="protein sequence ID" value="GAH07796.1"/>
    <property type="molecule type" value="Genomic_DNA"/>
</dbReference>
<accession>X1CHK0</accession>